<feature type="compositionally biased region" description="Gly residues" evidence="1">
    <location>
        <begin position="105"/>
        <end position="117"/>
    </location>
</feature>
<feature type="compositionally biased region" description="Low complexity" evidence="1">
    <location>
        <begin position="16"/>
        <end position="25"/>
    </location>
</feature>
<name>A0A6J4M4Y9_9ACTN</name>
<evidence type="ECO:0000313" key="2">
    <source>
        <dbReference type="EMBL" id="CAA9350386.1"/>
    </source>
</evidence>
<reference evidence="2" key="1">
    <citation type="submission" date="2020-02" db="EMBL/GenBank/DDBJ databases">
        <authorList>
            <person name="Meier V. D."/>
        </authorList>
    </citation>
    <scope>NUCLEOTIDE SEQUENCE</scope>
    <source>
        <strain evidence="2">AVDCRST_MAG29</strain>
    </source>
</reference>
<protein>
    <submittedName>
        <fullName evidence="2">Uncharacterized protein</fullName>
    </submittedName>
</protein>
<sequence>ERRQRIARRAEHRGASSRSQGGAARRSARRRRRERAAGAGGPGRHRGCTGGEPDAADRRRSRRPRPAGSDAVRGPVAASRPARRTSSLPAGVRGSDSSRRRTAGSGSGTPGGVGCRDGTGREKGRCRRRPAGGGPASGADPTGSGPGTRTGRRDREGAL</sequence>
<feature type="non-terminal residue" evidence="2">
    <location>
        <position position="159"/>
    </location>
</feature>
<dbReference type="AlphaFoldDB" id="A0A6J4M4Y9"/>
<organism evidence="2">
    <name type="scientific">uncultured Nocardioidaceae bacterium</name>
    <dbReference type="NCBI Taxonomy" id="253824"/>
    <lineage>
        <taxon>Bacteria</taxon>
        <taxon>Bacillati</taxon>
        <taxon>Actinomycetota</taxon>
        <taxon>Actinomycetes</taxon>
        <taxon>Propionibacteriales</taxon>
        <taxon>Nocardioidaceae</taxon>
        <taxon>environmental samples</taxon>
    </lineage>
</organism>
<feature type="region of interest" description="Disordered" evidence="1">
    <location>
        <begin position="1"/>
        <end position="159"/>
    </location>
</feature>
<proteinExistence type="predicted"/>
<dbReference type="EMBL" id="CADCUG010000133">
    <property type="protein sequence ID" value="CAA9350386.1"/>
    <property type="molecule type" value="Genomic_DNA"/>
</dbReference>
<evidence type="ECO:0000256" key="1">
    <source>
        <dbReference type="SAM" id="MobiDB-lite"/>
    </source>
</evidence>
<feature type="non-terminal residue" evidence="2">
    <location>
        <position position="1"/>
    </location>
</feature>
<gene>
    <name evidence="2" type="ORF">AVDCRST_MAG29-2208</name>
</gene>
<accession>A0A6J4M4Y9</accession>
<feature type="compositionally biased region" description="Low complexity" evidence="1">
    <location>
        <begin position="137"/>
        <end position="149"/>
    </location>
</feature>